<name>A0AAN6FNM9_9PEZI</name>
<keyword evidence="3" id="KW-0963">Cytoplasm</keyword>
<dbReference type="PANTHER" id="PTHR45783">
    <property type="entry name" value="KINESIN LIGHT CHAIN"/>
    <property type="match status" value="1"/>
</dbReference>
<dbReference type="AlphaFoldDB" id="A0AAN6FNM9"/>
<feature type="domain" description="NACHT-NTPase and P-loop NTPases N-terminal" evidence="12">
    <location>
        <begin position="13"/>
        <end position="136"/>
    </location>
</feature>
<dbReference type="Gene3D" id="3.40.50.300">
    <property type="entry name" value="P-loop containing nucleotide triphosphate hydrolases"/>
    <property type="match status" value="1"/>
</dbReference>
<dbReference type="Pfam" id="PF13424">
    <property type="entry name" value="TPR_12"/>
    <property type="match status" value="2"/>
</dbReference>
<protein>
    <recommendedName>
        <fullName evidence="15">NACHT-NTPase and P-loop NTPases N-terminal domain-containing protein</fullName>
    </recommendedName>
</protein>
<evidence type="ECO:0000256" key="8">
    <source>
        <dbReference type="ARBA" id="ARBA00023175"/>
    </source>
</evidence>
<dbReference type="Pfam" id="PF00931">
    <property type="entry name" value="NB-ARC"/>
    <property type="match status" value="1"/>
</dbReference>
<keyword evidence="9" id="KW-0206">Cytoskeleton</keyword>
<dbReference type="InterPro" id="IPR002182">
    <property type="entry name" value="NB-ARC"/>
</dbReference>
<dbReference type="GO" id="GO:0007018">
    <property type="term" value="P:microtubule-based movement"/>
    <property type="evidence" value="ECO:0007669"/>
    <property type="project" value="TreeGrafter"/>
</dbReference>
<evidence type="ECO:0000313" key="14">
    <source>
        <dbReference type="Proteomes" id="UP001168146"/>
    </source>
</evidence>
<dbReference type="Pfam" id="PF17107">
    <property type="entry name" value="SesA"/>
    <property type="match status" value="1"/>
</dbReference>
<evidence type="ECO:0000256" key="2">
    <source>
        <dbReference type="ARBA" id="ARBA00009622"/>
    </source>
</evidence>
<dbReference type="InterPro" id="IPR002151">
    <property type="entry name" value="Kinesin_light"/>
</dbReference>
<gene>
    <name evidence="13" type="ORF">LTR82_009470</name>
</gene>
<keyword evidence="4" id="KW-0493">Microtubule</keyword>
<dbReference type="GO" id="GO:0019894">
    <property type="term" value="F:kinesin binding"/>
    <property type="evidence" value="ECO:0007669"/>
    <property type="project" value="TreeGrafter"/>
</dbReference>
<evidence type="ECO:0000256" key="1">
    <source>
        <dbReference type="ARBA" id="ARBA00004245"/>
    </source>
</evidence>
<evidence type="ECO:0000259" key="12">
    <source>
        <dbReference type="Pfam" id="PF17107"/>
    </source>
</evidence>
<evidence type="ECO:0000256" key="6">
    <source>
        <dbReference type="ARBA" id="ARBA00022803"/>
    </source>
</evidence>
<evidence type="ECO:0000256" key="10">
    <source>
        <dbReference type="SAM" id="MobiDB-lite"/>
    </source>
</evidence>
<evidence type="ECO:0000256" key="7">
    <source>
        <dbReference type="ARBA" id="ARBA00023054"/>
    </source>
</evidence>
<dbReference type="Gene3D" id="1.25.40.10">
    <property type="entry name" value="Tetratricopeptide repeat domain"/>
    <property type="match status" value="2"/>
</dbReference>
<reference evidence="13" key="1">
    <citation type="submission" date="2021-12" db="EMBL/GenBank/DDBJ databases">
        <title>Black yeast isolated from Biological Soil Crust.</title>
        <authorList>
            <person name="Kurbessoian T."/>
        </authorList>
    </citation>
    <scope>NUCLEOTIDE SEQUENCE</scope>
    <source>
        <strain evidence="13">CCFEE 5208</strain>
    </source>
</reference>
<dbReference type="EMBL" id="JASUXU010000030">
    <property type="protein sequence ID" value="KAK0319405.1"/>
    <property type="molecule type" value="Genomic_DNA"/>
</dbReference>
<evidence type="ECO:0000256" key="5">
    <source>
        <dbReference type="ARBA" id="ARBA00022737"/>
    </source>
</evidence>
<keyword evidence="6" id="KW-0802">TPR repeat</keyword>
<feature type="domain" description="NB-ARC" evidence="11">
    <location>
        <begin position="242"/>
        <end position="414"/>
    </location>
</feature>
<evidence type="ECO:0000313" key="13">
    <source>
        <dbReference type="EMBL" id="KAK0319405.1"/>
    </source>
</evidence>
<dbReference type="GO" id="GO:0005874">
    <property type="term" value="C:microtubule"/>
    <property type="evidence" value="ECO:0007669"/>
    <property type="project" value="UniProtKB-KW"/>
</dbReference>
<dbReference type="Proteomes" id="UP001168146">
    <property type="component" value="Unassembled WGS sequence"/>
</dbReference>
<evidence type="ECO:0000256" key="4">
    <source>
        <dbReference type="ARBA" id="ARBA00022701"/>
    </source>
</evidence>
<keyword evidence="5" id="KW-0677">Repeat</keyword>
<dbReference type="InterPro" id="IPR027417">
    <property type="entry name" value="P-loop_NTPase"/>
</dbReference>
<dbReference type="PANTHER" id="PTHR45783:SF3">
    <property type="entry name" value="KINESIN LIGHT CHAIN"/>
    <property type="match status" value="1"/>
</dbReference>
<comment type="caution">
    <text evidence="13">The sequence shown here is derived from an EMBL/GenBank/DDBJ whole genome shotgun (WGS) entry which is preliminary data.</text>
</comment>
<dbReference type="GO" id="GO:0005737">
    <property type="term" value="C:cytoplasm"/>
    <property type="evidence" value="ECO:0007669"/>
    <property type="project" value="TreeGrafter"/>
</dbReference>
<dbReference type="InterPro" id="IPR019734">
    <property type="entry name" value="TPR_rpt"/>
</dbReference>
<dbReference type="SUPFAM" id="SSF52540">
    <property type="entry name" value="P-loop containing nucleoside triphosphate hydrolases"/>
    <property type="match status" value="1"/>
</dbReference>
<organism evidence="13 14">
    <name type="scientific">Friedmanniomyces endolithicus</name>
    <dbReference type="NCBI Taxonomy" id="329885"/>
    <lineage>
        <taxon>Eukaryota</taxon>
        <taxon>Fungi</taxon>
        <taxon>Dikarya</taxon>
        <taxon>Ascomycota</taxon>
        <taxon>Pezizomycotina</taxon>
        <taxon>Dothideomycetes</taxon>
        <taxon>Dothideomycetidae</taxon>
        <taxon>Mycosphaerellales</taxon>
        <taxon>Teratosphaeriaceae</taxon>
        <taxon>Friedmanniomyces</taxon>
    </lineage>
</organism>
<dbReference type="GO" id="GO:0005871">
    <property type="term" value="C:kinesin complex"/>
    <property type="evidence" value="ECO:0007669"/>
    <property type="project" value="InterPro"/>
</dbReference>
<sequence>MSGAEVIVAISLIDACIGITKTIIDIGRAVQDAQGLPPKLRALCDQLPAIEDLLESAHDRCDEGKVTQDASNSAEPILRQCEQALGELRDIFRKVFPKDGDNRGKRVWKGAKAVVFGRDSQLQKLLGTIQDNLKLLEQRELYVIGDKLDALQQITEGLAQDDGGKYTHSGKGNIIANEGGTPTNYVQGGEQNRQVNNPGVYHEGPATTYNTYLPQDRPKTPPKASSNVPFSRDPEFVDRKDLFNQINAKLSAPGARAALVGLGGVGKSQIAIEYCYRVRKLSPDTWVLWIHASTAARFEQSVRDIADLVKIQGRNDPSANIFTLFRSWLRDERMGRWMIVLDNADDASFLVERDSRPGGSVLECLPNVEHGTVLITSRSNAAAARLVDRRDMIDVHPMDEEHALTLLEKRLGQQTNRTELLALASALDFMPLAITQATAYIKSVAPRCSVPQYLEQLERSSRSKTNLLSANSEELRRDHEAKNSIMLALQISFEHLYQFRRSAADLLSLMSFYHHQEIPEFLLPITPQKRPAFTRPLPSDKKASGTFARLFRRKSRNPSINASEMEARTADEEHDATEASYDGLVDHTFEQDIITLHEYHFISVSPGGATFEMHRLVQLAAQMWLEASGRYQAWAKRSIRNLDAAFPDPEYKNWGKCRILYPHANLALDLKLSGRNASLSLASVLYKAGWFMLEQGQLKPAEAMSRRALEIRERILRKEHPHTLHCVDNLALVLEHQGKYEAAKTMFRRVLEASERVLGKEHPTTLSSLNNLANVLQQQGKYEAAETIYRRVLEARERVLEKEHPNTLTSVNNLANVLQQQGKYEVAEAMSRRVVEASERVLGKEHPDTLRSVWLLAEVLGARHQYDEAMKLYEGAHLGLVKVLGSTHPDTVECCRHLTRAKEDARAVEAAKVAEVAAAVQSVEMAKVPEARRQRSQ</sequence>
<dbReference type="SUPFAM" id="SSF48452">
    <property type="entry name" value="TPR-like"/>
    <property type="match status" value="2"/>
</dbReference>
<evidence type="ECO:0008006" key="15">
    <source>
        <dbReference type="Google" id="ProtNLM"/>
    </source>
</evidence>
<accession>A0AAN6FNM9</accession>
<comment type="similarity">
    <text evidence="2">Belongs to the kinesin light chain family.</text>
</comment>
<comment type="subcellular location">
    <subcellularLocation>
        <location evidence="1">Cytoplasm</location>
        <location evidence="1">Cytoskeleton</location>
    </subcellularLocation>
</comment>
<dbReference type="SMART" id="SM00028">
    <property type="entry name" value="TPR"/>
    <property type="match status" value="4"/>
</dbReference>
<feature type="region of interest" description="Disordered" evidence="10">
    <location>
        <begin position="212"/>
        <end position="231"/>
    </location>
</feature>
<keyword evidence="7" id="KW-0175">Coiled coil</keyword>
<dbReference type="InterPro" id="IPR031352">
    <property type="entry name" value="SesA"/>
</dbReference>
<evidence type="ECO:0000256" key="9">
    <source>
        <dbReference type="ARBA" id="ARBA00023212"/>
    </source>
</evidence>
<keyword evidence="8" id="KW-0505">Motor protein</keyword>
<proteinExistence type="inferred from homology"/>
<evidence type="ECO:0000259" key="11">
    <source>
        <dbReference type="Pfam" id="PF00931"/>
    </source>
</evidence>
<dbReference type="GO" id="GO:0043531">
    <property type="term" value="F:ADP binding"/>
    <property type="evidence" value="ECO:0007669"/>
    <property type="project" value="InterPro"/>
</dbReference>
<dbReference type="InterPro" id="IPR011990">
    <property type="entry name" value="TPR-like_helical_dom_sf"/>
</dbReference>
<evidence type="ECO:0000256" key="3">
    <source>
        <dbReference type="ARBA" id="ARBA00022490"/>
    </source>
</evidence>
<dbReference type="Pfam" id="PF13374">
    <property type="entry name" value="TPR_10"/>
    <property type="match status" value="1"/>
</dbReference>